<evidence type="ECO:0000256" key="8">
    <source>
        <dbReference type="ARBA" id="ARBA00063950"/>
    </source>
</evidence>
<sequence length="1426" mass="155998">MRPSHDNQFCSTWGNYHFKTFDGDYFQLPFTCNYVFASQCKGSYENFNIQLRRQEINGVVTIKKVTMRLEGVIVELADNAIKVNEKLATLPFSQAGISIKKTQSYVKIEAKLGLVILWNQQDSFWVELDAKFKNETCGLCGDFNGVPIYDEFIQADSGFSVTPEEYGTAWKVNDPVENCEENSSPEDEPCTNQVQYRLLSGPAFLSCQNLIDTDSFMRACLLDQCNCNSSSNSCLCSTISEYSRQCAHAGGTPGQWKTPELCGKTCPSNMEYKECGSPCTDTCSNPQRSQMCEDHCVDGCFCPSGTVFDDITQSGCVAVDQCSCLHNRKCSVHTCTNGQWSCMEMDCPGICSIRGGSHFSTYDGKTFTFHGDCNFVLSKESNGTFSVLGDLVKCEKSDTSSCLTAVTLLLPQQKMIVIEANGQVSYNKVQSQLPLTMGDLFFPSTFFIVIHTTYGLDLEIQLTPIVQLYIKASVSNKGKLQGLCGDFNDVEADDFRTTTGLIEGTAWTFANTWRTKTNCPDVTNILGDPCILSIDKEKYAKHWCPLLSDPNGIFARCHSKINPEVYRSCIYDTCNGENSEDSMCAAISSYVHACAAEGVFLNGWRDSMCQKYTSDCPSNSVYEYQMTSCGRTCRSLSQSDLTCGIEFTPLDGCGCAEGTYLNENRECVSASQCSCYLGDTVVHFLLSFDWYKCLCLTSCVHAFLLKTVVHPHPMVFFNCSSAKPSDLGSECQKSCQTLDVDCVSTQCVSGCVCPAGLLSDGKGGCIKEEACPCTYNGKLYESGETINVDCNKCTCKSRKWECTNDECDGTCTIYGEGHYITFDEKRFSFNGECGYVFAQDHCGNDTDGTFRILTESIPCGTSESICSTAIKTFVTFENNCAAFNGVDIPYHINTMGIYLVIEAKNGLVLIWNRRTTLLIKLNSAFKGKVCGLCGNYDGNIKNDFTRRNKEVVVDPLQFGNSWRVSPTCPMTDTPKNPCSLYSHRQAWALKHCSIINSEVFSTCHSKVDPQSYYDACVSDTCACNTGGDCECFCAAVAAYAAACNEAGACVKWRTPTICPLFCDFYNPDGECEWHYEPCGKPCMKTCRNPSGVCYNKIPPLEGTYNTACECPYMQYFSFLTIIEKQSTTTTHISPTPTVTTEAVTTILTFTTLRPSTTSIPTGSTTVTGEPTTTTVIPKTTTPPIDCYVCKWSDWINNHYPDQFPDGKEYETIDKITNPELSLCTEPLKIECRAKQYTDLPLDQLGQNVTCSPTDGLICYNKDQEIPPICFDYEIRVRCCTYTCVTSTPSTTSPTTTGVPTTTSVTTPPTTPATTVTTTTTPPTTPEVTTAPPTTPATTVTTTTTPPTTPEATTGPPTTPATTVTTTTTPPTTPEVTTGPPTTPATTVTTTTTPPTTPEVTTGPPTTPATTGSTTTTLPTTPEVTTA</sequence>
<organism evidence="11 12">
    <name type="scientific">Mastacembelus armatus</name>
    <name type="common">zig-zag eel</name>
    <dbReference type="NCBI Taxonomy" id="205130"/>
    <lineage>
        <taxon>Eukaryota</taxon>
        <taxon>Metazoa</taxon>
        <taxon>Chordata</taxon>
        <taxon>Craniata</taxon>
        <taxon>Vertebrata</taxon>
        <taxon>Euteleostomi</taxon>
        <taxon>Actinopterygii</taxon>
        <taxon>Neopterygii</taxon>
        <taxon>Teleostei</taxon>
        <taxon>Neoteleostei</taxon>
        <taxon>Acanthomorphata</taxon>
        <taxon>Anabantaria</taxon>
        <taxon>Synbranchiformes</taxon>
        <taxon>Mastacembelidae</taxon>
        <taxon>Mastacembelus</taxon>
    </lineage>
</organism>
<dbReference type="InParanoid" id="A0A3Q3KWC8"/>
<dbReference type="Ensembl" id="ENSMAMT00000005794.2">
    <property type="protein sequence ID" value="ENSMAMP00000005637.2"/>
    <property type="gene ID" value="ENSMAMG00000003724.2"/>
</dbReference>
<keyword evidence="4" id="KW-0677">Repeat</keyword>
<evidence type="ECO:0000313" key="12">
    <source>
        <dbReference type="Proteomes" id="UP000261640"/>
    </source>
</evidence>
<name>A0A3Q3KWC8_9TELE</name>
<dbReference type="GO" id="GO:0005615">
    <property type="term" value="C:extracellular space"/>
    <property type="evidence" value="ECO:0007669"/>
    <property type="project" value="TreeGrafter"/>
</dbReference>
<comment type="subcellular location">
    <subcellularLocation>
        <location evidence="1">Secreted</location>
    </subcellularLocation>
</comment>
<reference evidence="11" key="1">
    <citation type="submission" date="2025-08" db="UniProtKB">
        <authorList>
            <consortium name="Ensembl"/>
        </authorList>
    </citation>
    <scope>IDENTIFICATION</scope>
</reference>
<dbReference type="PANTHER" id="PTHR11339">
    <property type="entry name" value="EXTRACELLULAR MATRIX GLYCOPROTEIN RELATED"/>
    <property type="match status" value="1"/>
</dbReference>
<dbReference type="Pfam" id="PF01826">
    <property type="entry name" value="TIL"/>
    <property type="match status" value="1"/>
</dbReference>
<dbReference type="InterPro" id="IPR001846">
    <property type="entry name" value="VWF_type-D"/>
</dbReference>
<dbReference type="InterPro" id="IPR050780">
    <property type="entry name" value="Mucin_vWF_Thrombospondin_sf"/>
</dbReference>
<protein>
    <recommendedName>
        <fullName evidence="10">VWFD domain-containing protein</fullName>
    </recommendedName>
</protein>
<dbReference type="FunFam" id="2.10.25.10:FF:000414">
    <property type="entry name" value="von Willebrand factor"/>
    <property type="match status" value="1"/>
</dbReference>
<evidence type="ECO:0000256" key="3">
    <source>
        <dbReference type="ARBA" id="ARBA00022729"/>
    </source>
</evidence>
<dbReference type="PANTHER" id="PTHR11339:SF408">
    <property type="entry name" value="MUCIN-5B"/>
    <property type="match status" value="1"/>
</dbReference>
<keyword evidence="7" id="KW-0325">Glycoprotein</keyword>
<dbReference type="PROSITE" id="PS51233">
    <property type="entry name" value="VWFD"/>
    <property type="match status" value="3"/>
</dbReference>
<evidence type="ECO:0000256" key="7">
    <source>
        <dbReference type="ARBA" id="ARBA00023180"/>
    </source>
</evidence>
<accession>A0A3Q3KWC8</accession>
<dbReference type="FunFam" id="2.10.25.10:FF:000674">
    <property type="entry name" value="Mucin-2"/>
    <property type="match status" value="1"/>
</dbReference>
<dbReference type="SMART" id="SM00216">
    <property type="entry name" value="VWD"/>
    <property type="match status" value="3"/>
</dbReference>
<dbReference type="GO" id="GO:0031012">
    <property type="term" value="C:extracellular matrix"/>
    <property type="evidence" value="ECO:0007669"/>
    <property type="project" value="TreeGrafter"/>
</dbReference>
<dbReference type="Pfam" id="PF00094">
    <property type="entry name" value="VWD"/>
    <property type="match status" value="3"/>
</dbReference>
<dbReference type="FunFam" id="2.10.25.10:FF:000153">
    <property type="entry name" value="MUC5B isoform 1"/>
    <property type="match status" value="1"/>
</dbReference>
<dbReference type="InterPro" id="IPR014853">
    <property type="entry name" value="VWF/SSPO/ZAN-like_Cys-rich_dom"/>
</dbReference>
<feature type="domain" description="VWFD" evidence="10">
    <location>
        <begin position="349"/>
        <end position="520"/>
    </location>
</feature>
<evidence type="ECO:0000256" key="5">
    <source>
        <dbReference type="ARBA" id="ARBA00023008"/>
    </source>
</evidence>
<feature type="region of interest" description="Disordered" evidence="9">
    <location>
        <begin position="1288"/>
        <end position="1426"/>
    </location>
</feature>
<dbReference type="InterPro" id="IPR025155">
    <property type="entry name" value="WxxW_domain"/>
</dbReference>
<dbReference type="SMART" id="SM00832">
    <property type="entry name" value="C8"/>
    <property type="match status" value="3"/>
</dbReference>
<feature type="domain" description="VWFD" evidence="10">
    <location>
        <begin position="8"/>
        <end position="180"/>
    </location>
</feature>
<dbReference type="SMART" id="SM00215">
    <property type="entry name" value="VWC_out"/>
    <property type="match status" value="2"/>
</dbReference>
<keyword evidence="12" id="KW-1185">Reference proteome</keyword>
<evidence type="ECO:0000313" key="11">
    <source>
        <dbReference type="Ensembl" id="ENSMAMP00000005637.2"/>
    </source>
</evidence>
<evidence type="ECO:0000256" key="2">
    <source>
        <dbReference type="ARBA" id="ARBA00022525"/>
    </source>
</evidence>
<evidence type="ECO:0000259" key="10">
    <source>
        <dbReference type="PROSITE" id="PS51233"/>
    </source>
</evidence>
<keyword evidence="3" id="KW-0732">Signal</keyword>
<dbReference type="SUPFAM" id="SSF57567">
    <property type="entry name" value="Serine protease inhibitors"/>
    <property type="match status" value="3"/>
</dbReference>
<keyword evidence="5" id="KW-0186">Copper</keyword>
<feature type="domain" description="VWFD" evidence="10">
    <location>
        <begin position="809"/>
        <end position="969"/>
    </location>
</feature>
<dbReference type="Pfam" id="PF08742">
    <property type="entry name" value="C8"/>
    <property type="match status" value="3"/>
</dbReference>
<dbReference type="STRING" id="205130.ENSMAMP00000005637"/>
<comment type="subunit">
    <text evidence="8">Homomultimer; disulfide-linked. The N- and C-terminus mediate their assembly into higher order structures to form filaments. The CTCK domains of two polypeptides associate in the endoplasmic reticulum to generate intermolecularly disulfide-bonded dimers. These dimers progress to the Golgi apparatus, which is a more acidic environment than the endoplasmic reticulum. Under acidic conditions, the N-termini form non-covalent intermolecular interactions that juxtapose assemblies from different CTCK-linked dimers to produce long, disulfide-linked polymers that remain highly compact until secretion.</text>
</comment>
<reference evidence="11" key="2">
    <citation type="submission" date="2025-09" db="UniProtKB">
        <authorList>
            <consortium name="Ensembl"/>
        </authorList>
    </citation>
    <scope>IDENTIFICATION</scope>
</reference>
<dbReference type="Pfam" id="PF13330">
    <property type="entry name" value="Mucin2_WxxW"/>
    <property type="match status" value="1"/>
</dbReference>
<dbReference type="CDD" id="cd19941">
    <property type="entry name" value="TIL"/>
    <property type="match status" value="3"/>
</dbReference>
<evidence type="ECO:0000256" key="6">
    <source>
        <dbReference type="ARBA" id="ARBA00023157"/>
    </source>
</evidence>
<dbReference type="GeneTree" id="ENSGT00940000156076"/>
<dbReference type="Pfam" id="PF25962">
    <property type="entry name" value="TIL_OTOGL_Mucin"/>
    <property type="match status" value="1"/>
</dbReference>
<evidence type="ECO:0000256" key="4">
    <source>
        <dbReference type="ARBA" id="ARBA00022737"/>
    </source>
</evidence>
<evidence type="ECO:0000256" key="9">
    <source>
        <dbReference type="SAM" id="MobiDB-lite"/>
    </source>
</evidence>
<dbReference type="InterPro" id="IPR036084">
    <property type="entry name" value="Ser_inhib-like_sf"/>
</dbReference>
<dbReference type="Proteomes" id="UP000261640">
    <property type="component" value="Unplaced"/>
</dbReference>
<keyword evidence="6" id="KW-1015">Disulfide bond</keyword>
<dbReference type="InterPro" id="IPR058753">
    <property type="entry name" value="TIL_OTOGL_Mucin"/>
</dbReference>
<proteinExistence type="predicted"/>
<keyword evidence="2" id="KW-0964">Secreted</keyword>
<dbReference type="InterPro" id="IPR002919">
    <property type="entry name" value="TIL_dom"/>
</dbReference>
<evidence type="ECO:0000256" key="1">
    <source>
        <dbReference type="ARBA" id="ARBA00004613"/>
    </source>
</evidence>
<dbReference type="Gene3D" id="2.10.25.10">
    <property type="entry name" value="Laminin"/>
    <property type="match status" value="3"/>
</dbReference>
<dbReference type="InterPro" id="IPR001007">
    <property type="entry name" value="VWF_dom"/>
</dbReference>